<proteinExistence type="predicted"/>
<protein>
    <submittedName>
        <fullName evidence="1">Uncharacterized protein</fullName>
    </submittedName>
</protein>
<evidence type="ECO:0000313" key="2">
    <source>
        <dbReference type="Proteomes" id="UP000075880"/>
    </source>
</evidence>
<keyword evidence="2" id="KW-1185">Reference proteome</keyword>
<reference evidence="1" key="1">
    <citation type="submission" date="2024-04" db="UniProtKB">
        <authorList>
            <consortium name="EnsemblMetazoa"/>
        </authorList>
    </citation>
    <scope>IDENTIFICATION</scope>
    <source>
        <strain evidence="1">EBRO</strain>
    </source>
</reference>
<sequence>SVDHCLIAGRADNIVTRVSEGAPEVTLNLSMLRRFVFSMLEMVLESLVKDYG</sequence>
<dbReference type="EnsemblMetazoa" id="ENSAATROPT000225">
    <property type="protein sequence ID" value="ENSAATROPP000213"/>
    <property type="gene ID" value="ENSAATROPG000181"/>
</dbReference>
<organism evidence="1 2">
    <name type="scientific">Anopheles atroparvus</name>
    <name type="common">European mosquito</name>
    <dbReference type="NCBI Taxonomy" id="41427"/>
    <lineage>
        <taxon>Eukaryota</taxon>
        <taxon>Metazoa</taxon>
        <taxon>Ecdysozoa</taxon>
        <taxon>Arthropoda</taxon>
        <taxon>Hexapoda</taxon>
        <taxon>Insecta</taxon>
        <taxon>Pterygota</taxon>
        <taxon>Neoptera</taxon>
        <taxon>Endopterygota</taxon>
        <taxon>Diptera</taxon>
        <taxon>Nematocera</taxon>
        <taxon>Culicoidea</taxon>
        <taxon>Culicidae</taxon>
        <taxon>Anophelinae</taxon>
        <taxon>Anopheles</taxon>
    </lineage>
</organism>
<accession>A0AAG5CNR4</accession>
<dbReference type="Proteomes" id="UP000075880">
    <property type="component" value="Unassembled WGS sequence"/>
</dbReference>
<dbReference type="AlphaFoldDB" id="A0AAG5CNR4"/>
<name>A0AAG5CNR4_ANOAO</name>
<evidence type="ECO:0000313" key="1">
    <source>
        <dbReference type="EnsemblMetazoa" id="ENSAATROPP000213"/>
    </source>
</evidence>